<evidence type="ECO:0000313" key="2">
    <source>
        <dbReference type="Proteomes" id="UP000257109"/>
    </source>
</evidence>
<gene>
    <name evidence="1" type="ORF">CR513_51039</name>
</gene>
<protein>
    <submittedName>
        <fullName evidence="1">Uncharacterized protein</fullName>
    </submittedName>
</protein>
<organism evidence="1 2">
    <name type="scientific">Mucuna pruriens</name>
    <name type="common">Velvet bean</name>
    <name type="synonym">Dolichos pruriens</name>
    <dbReference type="NCBI Taxonomy" id="157652"/>
    <lineage>
        <taxon>Eukaryota</taxon>
        <taxon>Viridiplantae</taxon>
        <taxon>Streptophyta</taxon>
        <taxon>Embryophyta</taxon>
        <taxon>Tracheophyta</taxon>
        <taxon>Spermatophyta</taxon>
        <taxon>Magnoliopsida</taxon>
        <taxon>eudicotyledons</taxon>
        <taxon>Gunneridae</taxon>
        <taxon>Pentapetalae</taxon>
        <taxon>rosids</taxon>
        <taxon>fabids</taxon>
        <taxon>Fabales</taxon>
        <taxon>Fabaceae</taxon>
        <taxon>Papilionoideae</taxon>
        <taxon>50 kb inversion clade</taxon>
        <taxon>NPAAA clade</taxon>
        <taxon>indigoferoid/millettioid clade</taxon>
        <taxon>Phaseoleae</taxon>
        <taxon>Mucuna</taxon>
    </lineage>
</organism>
<comment type="caution">
    <text evidence="1">The sequence shown here is derived from an EMBL/GenBank/DDBJ whole genome shotgun (WGS) entry which is preliminary data.</text>
</comment>
<proteinExistence type="predicted"/>
<dbReference type="OrthoDB" id="1744372at2759"/>
<dbReference type="EMBL" id="QJKJ01011955">
    <property type="protein sequence ID" value="RDX69805.1"/>
    <property type="molecule type" value="Genomic_DNA"/>
</dbReference>
<dbReference type="AlphaFoldDB" id="A0A371EUR5"/>
<dbReference type="Proteomes" id="UP000257109">
    <property type="component" value="Unassembled WGS sequence"/>
</dbReference>
<sequence length="101" mass="11745">MPYPKRQLSLANDPHGSDHVQVDTQLGRSVWSPGKGREGAFKLEHLNERLIPRTWNAATLRRYYMANMLCTKNPKTYKRRPMPREKILRPIRGGQCPGQKF</sequence>
<evidence type="ECO:0000313" key="1">
    <source>
        <dbReference type="EMBL" id="RDX69805.1"/>
    </source>
</evidence>
<accession>A0A371EUR5</accession>
<keyword evidence="2" id="KW-1185">Reference proteome</keyword>
<feature type="non-terminal residue" evidence="1">
    <location>
        <position position="1"/>
    </location>
</feature>
<reference evidence="1" key="1">
    <citation type="submission" date="2018-05" db="EMBL/GenBank/DDBJ databases">
        <title>Draft genome of Mucuna pruriens seed.</title>
        <authorList>
            <person name="Nnadi N.E."/>
            <person name="Vos R."/>
            <person name="Hasami M.H."/>
            <person name="Devisetty U.K."/>
            <person name="Aguiy J.C."/>
        </authorList>
    </citation>
    <scope>NUCLEOTIDE SEQUENCE [LARGE SCALE GENOMIC DNA]</scope>
    <source>
        <strain evidence="1">JCA_2017</strain>
    </source>
</reference>
<name>A0A371EUR5_MUCPR</name>